<dbReference type="Gene3D" id="3.40.50.2300">
    <property type="match status" value="3"/>
</dbReference>
<dbReference type="SMART" id="SM00387">
    <property type="entry name" value="HATPase_c"/>
    <property type="match status" value="1"/>
</dbReference>
<dbReference type="InterPro" id="IPR005467">
    <property type="entry name" value="His_kinase_dom"/>
</dbReference>
<dbReference type="SUPFAM" id="SSF55781">
    <property type="entry name" value="GAF domain-like"/>
    <property type="match status" value="1"/>
</dbReference>
<accession>A0A5B9W360</accession>
<dbReference type="SMART" id="SM00065">
    <property type="entry name" value="GAF"/>
    <property type="match status" value="1"/>
</dbReference>
<dbReference type="PROSITE" id="PS50110">
    <property type="entry name" value="RESPONSE_REGULATORY"/>
    <property type="match status" value="3"/>
</dbReference>
<evidence type="ECO:0000256" key="7">
    <source>
        <dbReference type="ARBA" id="ARBA00023012"/>
    </source>
</evidence>
<dbReference type="SUPFAM" id="SSF52172">
    <property type="entry name" value="CheY-like"/>
    <property type="match status" value="3"/>
</dbReference>
<evidence type="ECO:0000313" key="14">
    <source>
        <dbReference type="EMBL" id="QEH34531.1"/>
    </source>
</evidence>
<dbReference type="Pfam" id="PF13185">
    <property type="entry name" value="GAF_2"/>
    <property type="match status" value="1"/>
</dbReference>
<dbReference type="InterPro" id="IPR001789">
    <property type="entry name" value="Sig_transdc_resp-reg_receiver"/>
</dbReference>
<evidence type="ECO:0000256" key="10">
    <source>
        <dbReference type="SAM" id="MobiDB-lite"/>
    </source>
</evidence>
<dbReference type="PANTHER" id="PTHR45339">
    <property type="entry name" value="HYBRID SIGNAL TRANSDUCTION HISTIDINE KINASE J"/>
    <property type="match status" value="1"/>
</dbReference>
<feature type="compositionally biased region" description="Basic and acidic residues" evidence="10">
    <location>
        <begin position="1"/>
        <end position="14"/>
    </location>
</feature>
<keyword evidence="15" id="KW-1185">Reference proteome</keyword>
<evidence type="ECO:0000256" key="2">
    <source>
        <dbReference type="ARBA" id="ARBA00004370"/>
    </source>
</evidence>
<keyword evidence="9" id="KW-0175">Coiled coil</keyword>
<name>A0A5B9W360_9BACT</name>
<dbReference type="InterPro" id="IPR003660">
    <property type="entry name" value="HAMP_dom"/>
</dbReference>
<dbReference type="SMART" id="SM00388">
    <property type="entry name" value="HisKA"/>
    <property type="match status" value="1"/>
</dbReference>
<feature type="domain" description="HAMP" evidence="13">
    <location>
        <begin position="1239"/>
        <end position="1291"/>
    </location>
</feature>
<dbReference type="PROSITE" id="PS50885">
    <property type="entry name" value="HAMP"/>
    <property type="match status" value="15"/>
</dbReference>
<dbReference type="Gene3D" id="3.30.565.10">
    <property type="entry name" value="Histidine kinase-like ATPase, C-terminal domain"/>
    <property type="match status" value="1"/>
</dbReference>
<dbReference type="FunFam" id="1.20.120.1530:FF:000002">
    <property type="entry name" value="Two-component osmosensing histidine kinase"/>
    <property type="match status" value="10"/>
</dbReference>
<dbReference type="Pfam" id="PF00072">
    <property type="entry name" value="Response_reg"/>
    <property type="match status" value="3"/>
</dbReference>
<feature type="domain" description="HAMP" evidence="13">
    <location>
        <begin position="779"/>
        <end position="831"/>
    </location>
</feature>
<dbReference type="CDD" id="cd16922">
    <property type="entry name" value="HATPase_EvgS-ArcB-TorS-like"/>
    <property type="match status" value="1"/>
</dbReference>
<dbReference type="SUPFAM" id="SSF158472">
    <property type="entry name" value="HAMP domain-like"/>
    <property type="match status" value="1"/>
</dbReference>
<feature type="domain" description="HAMP" evidence="13">
    <location>
        <begin position="227"/>
        <end position="279"/>
    </location>
</feature>
<feature type="domain" description="HAMP" evidence="13">
    <location>
        <begin position="871"/>
        <end position="923"/>
    </location>
</feature>
<evidence type="ECO:0000256" key="1">
    <source>
        <dbReference type="ARBA" id="ARBA00000085"/>
    </source>
</evidence>
<evidence type="ECO:0000256" key="6">
    <source>
        <dbReference type="ARBA" id="ARBA00022777"/>
    </source>
</evidence>
<dbReference type="KEGG" id="agv:OJF2_30710"/>
<protein>
    <recommendedName>
        <fullName evidence="3">histidine kinase</fullName>
        <ecNumber evidence="3">2.7.13.3</ecNumber>
    </recommendedName>
</protein>
<feature type="domain" description="Response regulatory" evidence="12">
    <location>
        <begin position="2271"/>
        <end position="2388"/>
    </location>
</feature>
<feature type="domain" description="HAMP" evidence="13">
    <location>
        <begin position="963"/>
        <end position="1015"/>
    </location>
</feature>
<keyword evidence="6 14" id="KW-0418">Kinase</keyword>
<feature type="domain" description="HAMP" evidence="13">
    <location>
        <begin position="595"/>
        <end position="647"/>
    </location>
</feature>
<evidence type="ECO:0000256" key="3">
    <source>
        <dbReference type="ARBA" id="ARBA00012438"/>
    </source>
</evidence>
<dbReference type="InterPro" id="IPR029016">
    <property type="entry name" value="GAF-like_dom_sf"/>
</dbReference>
<evidence type="ECO:0000256" key="5">
    <source>
        <dbReference type="ARBA" id="ARBA00022679"/>
    </source>
</evidence>
<dbReference type="GO" id="GO:0000155">
    <property type="term" value="F:phosphorelay sensor kinase activity"/>
    <property type="evidence" value="ECO:0007669"/>
    <property type="project" value="InterPro"/>
</dbReference>
<feature type="domain" description="HAMP" evidence="13">
    <location>
        <begin position="1331"/>
        <end position="1383"/>
    </location>
</feature>
<evidence type="ECO:0000259" key="11">
    <source>
        <dbReference type="PROSITE" id="PS50109"/>
    </source>
</evidence>
<comment type="catalytic activity">
    <reaction evidence="1">
        <text>ATP + protein L-histidine = ADP + protein N-phospho-L-histidine.</text>
        <dbReference type="EC" id="2.7.13.3"/>
    </reaction>
</comment>
<feature type="domain" description="HAMP" evidence="13">
    <location>
        <begin position="687"/>
        <end position="739"/>
    </location>
</feature>
<proteinExistence type="predicted"/>
<dbReference type="Gene3D" id="1.10.287.950">
    <property type="entry name" value="Methyl-accepting chemotaxis protein"/>
    <property type="match status" value="1"/>
</dbReference>
<dbReference type="RefSeq" id="WP_210420530.1">
    <property type="nucleotide sequence ID" value="NZ_CP042997.1"/>
</dbReference>
<feature type="domain" description="HAMP" evidence="13">
    <location>
        <begin position="130"/>
        <end position="187"/>
    </location>
</feature>
<dbReference type="Gene3D" id="1.20.120.1530">
    <property type="match status" value="9"/>
</dbReference>
<dbReference type="SMART" id="SM00304">
    <property type="entry name" value="HAMP"/>
    <property type="match status" value="15"/>
</dbReference>
<dbReference type="Gene3D" id="1.10.287.130">
    <property type="match status" value="1"/>
</dbReference>
<dbReference type="InterPro" id="IPR011006">
    <property type="entry name" value="CheY-like_superfamily"/>
</dbReference>
<evidence type="ECO:0000259" key="13">
    <source>
        <dbReference type="PROSITE" id="PS50885"/>
    </source>
</evidence>
<evidence type="ECO:0000259" key="12">
    <source>
        <dbReference type="PROSITE" id="PS50110"/>
    </source>
</evidence>
<evidence type="ECO:0000313" key="15">
    <source>
        <dbReference type="Proteomes" id="UP000324233"/>
    </source>
</evidence>
<dbReference type="EC" id="2.7.13.3" evidence="3"/>
<evidence type="ECO:0000256" key="9">
    <source>
        <dbReference type="SAM" id="Coils"/>
    </source>
</evidence>
<feature type="domain" description="HAMP" evidence="13">
    <location>
        <begin position="1055"/>
        <end position="1107"/>
    </location>
</feature>
<dbReference type="InterPro" id="IPR036097">
    <property type="entry name" value="HisK_dim/P_sf"/>
</dbReference>
<dbReference type="PROSITE" id="PS50109">
    <property type="entry name" value="HIS_KIN"/>
    <property type="match status" value="1"/>
</dbReference>
<keyword evidence="5 14" id="KW-0808">Transferase</keyword>
<dbReference type="PANTHER" id="PTHR45339:SF1">
    <property type="entry name" value="HYBRID SIGNAL TRANSDUCTION HISTIDINE KINASE J"/>
    <property type="match status" value="1"/>
</dbReference>
<feature type="modified residue" description="4-aspartylphosphate" evidence="8">
    <location>
        <position position="2321"/>
    </location>
</feature>
<dbReference type="InterPro" id="IPR003018">
    <property type="entry name" value="GAF"/>
</dbReference>
<dbReference type="SMART" id="SM00448">
    <property type="entry name" value="REC"/>
    <property type="match status" value="3"/>
</dbReference>
<dbReference type="Pfam" id="PF00512">
    <property type="entry name" value="HisKA"/>
    <property type="match status" value="1"/>
</dbReference>
<dbReference type="Pfam" id="PF00672">
    <property type="entry name" value="HAMP"/>
    <property type="match status" value="14"/>
</dbReference>
<dbReference type="SUPFAM" id="SSF58104">
    <property type="entry name" value="Methyl-accepting chemotaxis protein (MCP) signaling domain"/>
    <property type="match status" value="5"/>
</dbReference>
<dbReference type="InterPro" id="IPR003661">
    <property type="entry name" value="HisK_dim/P_dom"/>
</dbReference>
<feature type="domain" description="Response regulatory" evidence="12">
    <location>
        <begin position="2125"/>
        <end position="2241"/>
    </location>
</feature>
<feature type="domain" description="HAMP" evidence="13">
    <location>
        <begin position="1423"/>
        <end position="1475"/>
    </location>
</feature>
<dbReference type="PRINTS" id="PR00344">
    <property type="entry name" value="BCTRLSENSOR"/>
</dbReference>
<dbReference type="Pfam" id="PF02518">
    <property type="entry name" value="HATPase_c"/>
    <property type="match status" value="1"/>
</dbReference>
<dbReference type="CDD" id="cd06225">
    <property type="entry name" value="HAMP"/>
    <property type="match status" value="14"/>
</dbReference>
<dbReference type="InterPro" id="IPR036890">
    <property type="entry name" value="HATPase_C_sf"/>
</dbReference>
<dbReference type="InterPro" id="IPR003594">
    <property type="entry name" value="HATPase_dom"/>
</dbReference>
<dbReference type="CDD" id="cd00156">
    <property type="entry name" value="REC"/>
    <property type="match status" value="2"/>
</dbReference>
<feature type="domain" description="HAMP" evidence="13">
    <location>
        <begin position="503"/>
        <end position="555"/>
    </location>
</feature>
<keyword evidence="7" id="KW-0902">Two-component regulatory system</keyword>
<gene>
    <name evidence="14" type="primary">barA_2</name>
    <name evidence="14" type="ORF">OJF2_30710</name>
</gene>
<dbReference type="Proteomes" id="UP000324233">
    <property type="component" value="Chromosome"/>
</dbReference>
<evidence type="ECO:0000256" key="8">
    <source>
        <dbReference type="PROSITE-ProRule" id="PRU00169"/>
    </source>
</evidence>
<dbReference type="CDD" id="cd17546">
    <property type="entry name" value="REC_hyHK_CKI1_RcsC-like"/>
    <property type="match status" value="1"/>
</dbReference>
<reference evidence="14 15" key="1">
    <citation type="submission" date="2019-08" db="EMBL/GenBank/DDBJ databases">
        <title>Deep-cultivation of Planctomycetes and their phenomic and genomic characterization uncovers novel biology.</title>
        <authorList>
            <person name="Wiegand S."/>
            <person name="Jogler M."/>
            <person name="Boedeker C."/>
            <person name="Pinto D."/>
            <person name="Vollmers J."/>
            <person name="Rivas-Marin E."/>
            <person name="Kohn T."/>
            <person name="Peeters S.H."/>
            <person name="Heuer A."/>
            <person name="Rast P."/>
            <person name="Oberbeckmann S."/>
            <person name="Bunk B."/>
            <person name="Jeske O."/>
            <person name="Meyerdierks A."/>
            <person name="Storesund J.E."/>
            <person name="Kallscheuer N."/>
            <person name="Luecker S."/>
            <person name="Lage O.M."/>
            <person name="Pohl T."/>
            <person name="Merkel B.J."/>
            <person name="Hornburger P."/>
            <person name="Mueller R.-W."/>
            <person name="Bruemmer F."/>
            <person name="Labrenz M."/>
            <person name="Spormann A.M."/>
            <person name="Op den Camp H."/>
            <person name="Overmann J."/>
            <person name="Amann R."/>
            <person name="Jetten M.S.M."/>
            <person name="Mascher T."/>
            <person name="Medema M.H."/>
            <person name="Devos D.P."/>
            <person name="Kaster A.-K."/>
            <person name="Ovreas L."/>
            <person name="Rohde M."/>
            <person name="Galperin M.Y."/>
            <person name="Jogler C."/>
        </authorList>
    </citation>
    <scope>NUCLEOTIDE SEQUENCE [LARGE SCALE GENOMIC DNA]</scope>
    <source>
        <strain evidence="14 15">OJF2</strain>
    </source>
</reference>
<keyword evidence="4 8" id="KW-0597">Phosphoprotein</keyword>
<dbReference type="CDD" id="cd00082">
    <property type="entry name" value="HisKA"/>
    <property type="match status" value="1"/>
</dbReference>
<dbReference type="Gene3D" id="3.30.450.40">
    <property type="match status" value="1"/>
</dbReference>
<feature type="region of interest" description="Disordered" evidence="10">
    <location>
        <begin position="1"/>
        <end position="31"/>
    </location>
</feature>
<sequence length="2390" mass="256406">MKEHSETRPRRKVEAAAAASQGDGMARGAALAEPADGDAAEARSRLILKALLAFRDGNFAARLPEDWPGIDGRIAEAFNQTILREVVISREVKRLSVVVGKEGRLRQRMSLPGATGDWANKAEAINTLLDDLVRPTVDVARTIGAVAKGDLSQSIELEVDGTALKGEFLRSARLVNTMIQQLSVFTSEVTRVAREVGTEGKLGGQAQVPGVSGVWRELTESVNRMAGNLTAQVRNIAEVTIAVANGDLSKKITVDVRGEILQLKEAINTMVEQLRSFASEVTRVAREVGAEGRLGGQAVVPGVGGTWKDLTDSVNEMASNLTAQVRNIAAVTTAVARGDLSRKITMDVKGEILELKETINTMVDQLNGFSSEVTRVAREVGTEGKLGGQAEVPGMAGTWKDLTDSVNSMASNLTAQVRNIAEVTTAVARGDLSRKITVDVKGEILELKDTINTMVDQLNGFASEVTRVAREVGTEGKLGGQAEVRGVAGTWKDLTDNVNSMASNLTGQVRNIAEVTTAVANGNLSKKITVDVKGEILELKDTINTMVDQLNGFASEVTRVAREVGTEGKLGGQAQVRGVAGTWKDLTDSVNSMASNLTAQVRNIAEVTTAVARGDLSRKITVDVKGEILELKDTINTMVDQLNGFASEVTRVAREVGTEGKLGGQAEVRGVAGTWKDLTDNVNSMASNLTGQVRNIADVATAVANGDLSRKITVDVKGEILELKNTLNTMVDQLNGFASEVTRVAREVGTEGKLGGQAEVRGVAGTWKDLTDSVNAMASNLTEQVRNIAEVTTAVANGDLSKKITVPVRGEILELKDTINTMVDQLNGFASEVSRVAREVGTEGKLGGQAEVQGVAGTWKDLTDNVNSMAYNLTGQVRNIAEVTTAVARGDLSRKITVDVKGEILELKDTINTMVDQLNGFASEVSRVAREVGTEGKLGGQAEVQGVAGTWKDLTDNVNSMASNLTSQVRNIAEVTIAVANGDLSKKITVPARGEILELKETINTMVDQLRSFASEVTRVAREVGTEGKLGGQAAVPGVAGTWKDLTDNVNSMAYNLTGQVRNIADVATAIARGDLSRKITVDVRGEILQLKETMNTMVEQLGAFASEVTRVAREVGTEGKLGGQAAVQGVAGTWKDLTDNVNSMASNLTSQVRNIAEVTIAVANGDLSKKITVDVRGEILQLKEAINTMVEQLRSFASEVTRVAREVGTEGRLGVQAVVPGVAGTWKDLTDSVNTMGSNLTAQVRNIAEVTTAVARGDLSRKITVDVKGEILELKNTINTMVDQLNGFASEVTRVAREVGTEGKLGGQAEVPGVAGTWKDLTDSVNFMASNLTGQVRGIVKVVTAVADGNLRQKLTVQAKGEVAALAETINSMTDTLATFAEQVISVAREVGVEGRLGGQASVPGAAGSWRDLTDNVNLLAGNLTTQVRAIAEVATAVTKGDLTRSIQVDARGEVAELKDNINTMIANLRETTERNNEQDWLKTNLARFTSMLQGQRDLFALARALLADLVPLVHAQQGAIYQLAAEVGGDGDGEGPWLRLLAGYARPAGPPPRIRPGEGIVGQCAVARQRILLGDVPPGYARIASSLGDAPPTSIVVLPVLFEGHVKAVIELASLRPFSPTDLAFLDQLTTSLGVVLNTIEATMRTEGLLEQSQQLTAELQSRQIELQQTNQELATKARLLAAQNEEVELKNREVEQARRALEEKAAELAMTSKFKSEFLANMSHELRTPLNSILILSQQLADNASNNLVPRQVDFARNIHSSGTDLLTLINDILDLSKIESGTVTVEAEDVPFASLRDAIERSFRHVAESKSLPFSVRLDDRLPRALWTDPKRLQQILKNLLSNAVKFTAQGHVEVRIGPAASGWSVDHRALGEAQQVVAFAVEDTGIGIPPEKQRLIFEAFQQADAGTARKYGGTGLGLAISRELAVLLGGEIRLASVHGEGSTFTLYLPIRYKAPEAPPPPSPRAVAGLARFQPGPAAEDREVEIPDDRDGLAEGDPLLLIIEDDPNQAAALLGVARDVGFKAIVATRGATGLALAKRYMPGAISLDMYLPDIPGWTVLNNLKFDPITRHIPVQILSVDDERRGGMPRGAFSYLVKSSTSEGVRSAFDRLKDFLAPRPRRLLVVEDDDVERGAILELLGGEDVELAAAATGGEAIEALRGGPFDCVVLDLRLPDMTGFDLLERLREEPGLRDVPVVVFTGRDLTAEDRGRLDRMARGTVLKDVQSPERLLDETSLFLHRRVAGMPADKRAMLERLHGSGEILRGRKVLVVDDDARNIFALTSMLERYEMDVVAATNGRQAIDLIRATPGLSIVLMDIMMPEMDGYQTIAEIRKDERFRTLPILALTAKAMKGDREKCLDAGATDYIAKPVQTEQLLSLMRVWLFR</sequence>
<dbReference type="InterPro" id="IPR004358">
    <property type="entry name" value="Sig_transdc_His_kin-like_C"/>
</dbReference>
<feature type="domain" description="Histidine kinase" evidence="11">
    <location>
        <begin position="1724"/>
        <end position="1957"/>
    </location>
</feature>
<dbReference type="SUPFAM" id="SSF55874">
    <property type="entry name" value="ATPase domain of HSP90 chaperone/DNA topoisomerase II/histidine kinase"/>
    <property type="match status" value="1"/>
</dbReference>
<dbReference type="EMBL" id="CP042997">
    <property type="protein sequence ID" value="QEH34531.1"/>
    <property type="molecule type" value="Genomic_DNA"/>
</dbReference>
<organism evidence="14 15">
    <name type="scientific">Aquisphaera giovannonii</name>
    <dbReference type="NCBI Taxonomy" id="406548"/>
    <lineage>
        <taxon>Bacteria</taxon>
        <taxon>Pseudomonadati</taxon>
        <taxon>Planctomycetota</taxon>
        <taxon>Planctomycetia</taxon>
        <taxon>Isosphaerales</taxon>
        <taxon>Isosphaeraceae</taxon>
        <taxon>Aquisphaera</taxon>
    </lineage>
</organism>
<dbReference type="GO" id="GO:0016020">
    <property type="term" value="C:membrane"/>
    <property type="evidence" value="ECO:0007669"/>
    <property type="project" value="UniProtKB-SubCell"/>
</dbReference>
<dbReference type="FunFam" id="3.30.565.10:FF:000010">
    <property type="entry name" value="Sensor histidine kinase RcsC"/>
    <property type="match status" value="1"/>
</dbReference>
<comment type="subcellular location">
    <subcellularLocation>
        <location evidence="2">Membrane</location>
    </subcellularLocation>
</comment>
<feature type="modified residue" description="4-aspartylphosphate" evidence="8">
    <location>
        <position position="2052"/>
    </location>
</feature>
<evidence type="ECO:0000256" key="4">
    <source>
        <dbReference type="ARBA" id="ARBA00022553"/>
    </source>
</evidence>
<feature type="coiled-coil region" evidence="9">
    <location>
        <begin position="1655"/>
        <end position="1714"/>
    </location>
</feature>
<feature type="modified residue" description="4-aspartylphosphate" evidence="8">
    <location>
        <position position="2174"/>
    </location>
</feature>
<feature type="domain" description="HAMP" evidence="13">
    <location>
        <begin position="319"/>
        <end position="371"/>
    </location>
</feature>
<feature type="domain" description="HAMP" evidence="13">
    <location>
        <begin position="411"/>
        <end position="463"/>
    </location>
</feature>
<feature type="domain" description="HAMP" evidence="13">
    <location>
        <begin position="1147"/>
        <end position="1199"/>
    </location>
</feature>
<feature type="domain" description="Response regulatory" evidence="12">
    <location>
        <begin position="2003"/>
        <end position="2116"/>
    </location>
</feature>
<dbReference type="SUPFAM" id="SSF47384">
    <property type="entry name" value="Homodimeric domain of signal transducing histidine kinase"/>
    <property type="match status" value="1"/>
</dbReference>